<feature type="compositionally biased region" description="Basic and acidic residues" evidence="4">
    <location>
        <begin position="410"/>
        <end position="419"/>
    </location>
</feature>
<dbReference type="SUPFAM" id="SSF56112">
    <property type="entry name" value="Protein kinase-like (PK-like)"/>
    <property type="match status" value="1"/>
</dbReference>
<dbReference type="PANTHER" id="PTHR24347">
    <property type="entry name" value="SERINE/THREONINE-PROTEIN KINASE"/>
    <property type="match status" value="1"/>
</dbReference>
<feature type="region of interest" description="Disordered" evidence="4">
    <location>
        <begin position="370"/>
        <end position="440"/>
    </location>
</feature>
<dbReference type="SMART" id="SM00220">
    <property type="entry name" value="S_TKc"/>
    <property type="match status" value="1"/>
</dbReference>
<evidence type="ECO:0000259" key="5">
    <source>
        <dbReference type="PROSITE" id="PS50011"/>
    </source>
</evidence>
<feature type="compositionally biased region" description="Basic and acidic residues" evidence="4">
    <location>
        <begin position="427"/>
        <end position="440"/>
    </location>
</feature>
<evidence type="ECO:0000256" key="4">
    <source>
        <dbReference type="SAM" id="MobiDB-lite"/>
    </source>
</evidence>
<dbReference type="Proteomes" id="UP001162131">
    <property type="component" value="Unassembled WGS sequence"/>
</dbReference>
<accession>A0AAU9IFJ9</accession>
<name>A0AAU9IFJ9_9CILI</name>
<comment type="subunit">
    <text evidence="1">Monomer.</text>
</comment>
<dbReference type="InterPro" id="IPR000719">
    <property type="entry name" value="Prot_kinase_dom"/>
</dbReference>
<keyword evidence="7" id="KW-1185">Reference proteome</keyword>
<dbReference type="EMBL" id="CAJZBQ010000011">
    <property type="protein sequence ID" value="CAG9313730.1"/>
    <property type="molecule type" value="Genomic_DNA"/>
</dbReference>
<dbReference type="PROSITE" id="PS00108">
    <property type="entry name" value="PROTEIN_KINASE_ST"/>
    <property type="match status" value="1"/>
</dbReference>
<dbReference type="Gene3D" id="1.10.510.10">
    <property type="entry name" value="Transferase(Phosphotransferase) domain 1"/>
    <property type="match status" value="1"/>
</dbReference>
<dbReference type="PROSITE" id="PS50011">
    <property type="entry name" value="PROTEIN_KINASE_DOM"/>
    <property type="match status" value="1"/>
</dbReference>
<sequence length="440" mass="50546">MKEKLNREIGFLYHSISFMGKGAFGSVFRCVDIKTNKEIAVKVLSKQKLSDREIARSMQEARILAELNHENIVKFIDVKHTDNYIYIEMELLKGGTLTQLIENRRLSEEEAATVMKGIFRAVAYLHDRKVLHRDLKPDNIMFRDPYDLSSVKVADFGLSTKYTLVEQLHSMDGTMLYMAPEQVLEQHYSEPVDIWSCGIILYNLVAGKHPYFEEGDDKNTIIWKLKNIHWEYPNGFPSLARDLFEHCTTISYMERYTANLALSHPWITRSGGKIPLTHLETMRGYSDRLNLKTIAAMTLILGQLCLNSGRTITKNYTKIIHHLSDKNYEAEELDNHIQKCHTIHSIPDAKIHKRASSKQFNTTTSFLSVPTKVSRPKSGSPVNRKAADLTPPTSNELLRNRLVRLSPRPQAEHFPEIRKTKSPIPRSPKEIAPFRDTRLS</sequence>
<dbReference type="InterPro" id="IPR011009">
    <property type="entry name" value="Kinase-like_dom_sf"/>
</dbReference>
<dbReference type="AlphaFoldDB" id="A0AAU9IFJ9"/>
<comment type="caution">
    <text evidence="6">The sequence shown here is derived from an EMBL/GenBank/DDBJ whole genome shotgun (WGS) entry which is preliminary data.</text>
</comment>
<organism evidence="6 7">
    <name type="scientific">Blepharisma stoltei</name>
    <dbReference type="NCBI Taxonomy" id="1481888"/>
    <lineage>
        <taxon>Eukaryota</taxon>
        <taxon>Sar</taxon>
        <taxon>Alveolata</taxon>
        <taxon>Ciliophora</taxon>
        <taxon>Postciliodesmatophora</taxon>
        <taxon>Heterotrichea</taxon>
        <taxon>Heterotrichida</taxon>
        <taxon>Blepharismidae</taxon>
        <taxon>Blepharisma</taxon>
    </lineage>
</organism>
<evidence type="ECO:0000256" key="2">
    <source>
        <dbReference type="ARBA" id="ARBA00022741"/>
    </source>
</evidence>
<evidence type="ECO:0000256" key="3">
    <source>
        <dbReference type="ARBA" id="ARBA00022840"/>
    </source>
</evidence>
<proteinExistence type="predicted"/>
<reference evidence="6" key="1">
    <citation type="submission" date="2021-09" db="EMBL/GenBank/DDBJ databases">
        <authorList>
            <consortium name="AG Swart"/>
            <person name="Singh M."/>
            <person name="Singh A."/>
            <person name="Seah K."/>
            <person name="Emmerich C."/>
        </authorList>
    </citation>
    <scope>NUCLEOTIDE SEQUENCE</scope>
    <source>
        <strain evidence="6">ATCC30299</strain>
    </source>
</reference>
<feature type="domain" description="Protein kinase" evidence="5">
    <location>
        <begin position="13"/>
        <end position="267"/>
    </location>
</feature>
<keyword evidence="3" id="KW-0067">ATP-binding</keyword>
<evidence type="ECO:0000313" key="7">
    <source>
        <dbReference type="Proteomes" id="UP001162131"/>
    </source>
</evidence>
<evidence type="ECO:0000313" key="6">
    <source>
        <dbReference type="EMBL" id="CAG9313730.1"/>
    </source>
</evidence>
<dbReference type="GO" id="GO:0005524">
    <property type="term" value="F:ATP binding"/>
    <property type="evidence" value="ECO:0007669"/>
    <property type="project" value="UniProtKB-KW"/>
</dbReference>
<protein>
    <recommendedName>
        <fullName evidence="5">Protein kinase domain-containing protein</fullName>
    </recommendedName>
</protein>
<dbReference type="FunFam" id="1.10.510.10:FF:000571">
    <property type="entry name" value="Maternal embryonic leucine zipper kinase"/>
    <property type="match status" value="1"/>
</dbReference>
<dbReference type="InterPro" id="IPR008271">
    <property type="entry name" value="Ser/Thr_kinase_AS"/>
</dbReference>
<keyword evidence="2" id="KW-0547">Nucleotide-binding</keyword>
<dbReference type="GO" id="GO:0004672">
    <property type="term" value="F:protein kinase activity"/>
    <property type="evidence" value="ECO:0007669"/>
    <property type="project" value="InterPro"/>
</dbReference>
<dbReference type="Pfam" id="PF00069">
    <property type="entry name" value="Pkinase"/>
    <property type="match status" value="1"/>
</dbReference>
<evidence type="ECO:0000256" key="1">
    <source>
        <dbReference type="ARBA" id="ARBA00011245"/>
    </source>
</evidence>
<gene>
    <name evidence="6" type="ORF">BSTOLATCC_MIC9535</name>
</gene>